<dbReference type="InterPro" id="IPR023997">
    <property type="entry name" value="TonB-dep_OMP_SusC/RagA_CS"/>
</dbReference>
<reference evidence="10 11" key="1">
    <citation type="submission" date="2020-09" db="EMBL/GenBank/DDBJ databases">
        <title>Genome sequences of type strains of Chitinophaga qingshengii and Chitinophaga varians.</title>
        <authorList>
            <person name="Kittiwongwattana C."/>
        </authorList>
    </citation>
    <scope>NUCLEOTIDE SEQUENCE [LARGE SCALE GENOMIC DNA]</scope>
    <source>
        <strain evidence="10 11">JCM 30026</strain>
    </source>
</reference>
<dbReference type="Gene3D" id="2.40.170.20">
    <property type="entry name" value="TonB-dependent receptor, beta-barrel domain"/>
    <property type="match status" value="1"/>
</dbReference>
<evidence type="ECO:0000256" key="1">
    <source>
        <dbReference type="ARBA" id="ARBA00004571"/>
    </source>
</evidence>
<dbReference type="InterPro" id="IPR036942">
    <property type="entry name" value="Beta-barrel_TonB_sf"/>
</dbReference>
<evidence type="ECO:0000256" key="2">
    <source>
        <dbReference type="ARBA" id="ARBA00022448"/>
    </source>
</evidence>
<dbReference type="SUPFAM" id="SSF49464">
    <property type="entry name" value="Carboxypeptidase regulatory domain-like"/>
    <property type="match status" value="1"/>
</dbReference>
<dbReference type="SUPFAM" id="SSF56935">
    <property type="entry name" value="Porins"/>
    <property type="match status" value="1"/>
</dbReference>
<dbReference type="PROSITE" id="PS52016">
    <property type="entry name" value="TONB_DEPENDENT_REC_3"/>
    <property type="match status" value="1"/>
</dbReference>
<sequence length="1101" mass="122146">MKIYTRIVVSLLQQRRKAGHRLFILILICSQLLPGAVSQGQSHTGGETIDYAFSGQSLKEAFAVIQQQTHYLFVYNEQLIAPYQTTSLHARQKTVAWTLQELLRNTSLTYKIQNNKIIILEKTPTAPAPATPSIAPAQKIKGKVTDEKGMPLPGVTVAVKNANRGDITNSEGAFSVDAAAGDILLFSMSGYMRKEVTIVTHQLPTIILQENVKGLEEVVVVGYGTQKKRDITGAISSVKGSEIAEQPTTNAAQALKGKVAGLDVFSSGNEPGAGANILLRGQRSIKNDNSPLIVLDGIPMVGGFNEINPNDIASVEVLKDASSTAIYGSRAANGVLIITTKRGKAGKTNVAYDAYYGVTAITKKLDLMNGTQFAQLRREAARTADANNNYPNDATLFDDIALRSLAMGRSTDWQDLIYHHGAKQNHQLSLTGGKEKTQFAVSFNYFKEKGIVDKTDFTRGALRINLDHQVNNRIRMGVSTLASMSTQNVTDNTVFDNALRLNPLGIPYDSTGKLLFRPNNDEGQRVNPLSVIQNTINQRYKTRVFASMYGEWDIYKDLTYRLNIGPEMEASKEGYFKGSETDDNQGGNASAGSSNTDMFSITVENILKYTRQLSKSQRLGVTLLQSSQQQTINSSAIKANKLPYESQSYHNLETAGEVTGITSDYRKSLLLSYMARVNYDYKNRYLFTITGRADGSSVFAPGHKWGYFPSAAVAWRVDAEPFMRSLRSINNLKLRLSYGSTGFNGILPYGTFSTLKKSSYAFGETGMNGFQPATIANPNLKWESTTSLNTGIDIGLFNDRITATVEHYISNTKNILLRRSIPGSTGYTEILQNIGATRNRGWEVTLSTVNIHNDNGFQWTTDLNFSTNKNEIVQLYGDGKDDVGNQWFIGRPIKVFYDYQKTGIWQTSEAELAKQYGAKPGQIKLLDKNNDKQYSDQDRMILGSEFPGWIGGMTNRFSYKGLELNIIINTRQHYLINSRWFENNNRLAGRYNNINVNYWTPENPTNDNPRPDKNQESVYMGSTLAYKDASFIRVKNLALAYSLPPLWLQRASIKSIKITLSAENPFTITGYKGQDPEFESDGARAMYPTVKMYAIGLNAAF</sequence>
<dbReference type="RefSeq" id="WP_188086382.1">
    <property type="nucleotide sequence ID" value="NZ_JACVFC010000001.1"/>
</dbReference>
<dbReference type="NCBIfam" id="TIGR04056">
    <property type="entry name" value="OMP_RagA_SusC"/>
    <property type="match status" value="1"/>
</dbReference>
<dbReference type="Proteomes" id="UP000659124">
    <property type="component" value="Unassembled WGS sequence"/>
</dbReference>
<evidence type="ECO:0000256" key="3">
    <source>
        <dbReference type="ARBA" id="ARBA00022452"/>
    </source>
</evidence>
<dbReference type="InterPro" id="IPR037066">
    <property type="entry name" value="Plug_dom_sf"/>
</dbReference>
<keyword evidence="10" id="KW-0675">Receptor</keyword>
<accession>A0ABR7TFT1</accession>
<organism evidence="10 11">
    <name type="scientific">Chitinophaga qingshengii</name>
    <dbReference type="NCBI Taxonomy" id="1569794"/>
    <lineage>
        <taxon>Bacteria</taxon>
        <taxon>Pseudomonadati</taxon>
        <taxon>Bacteroidota</taxon>
        <taxon>Chitinophagia</taxon>
        <taxon>Chitinophagales</taxon>
        <taxon>Chitinophagaceae</taxon>
        <taxon>Chitinophaga</taxon>
    </lineage>
</organism>
<dbReference type="InterPro" id="IPR039426">
    <property type="entry name" value="TonB-dep_rcpt-like"/>
</dbReference>
<evidence type="ECO:0000313" key="10">
    <source>
        <dbReference type="EMBL" id="MBC9929241.1"/>
    </source>
</evidence>
<evidence type="ECO:0000256" key="7">
    <source>
        <dbReference type="PROSITE-ProRule" id="PRU01360"/>
    </source>
</evidence>
<keyword evidence="11" id="KW-1185">Reference proteome</keyword>
<evidence type="ECO:0000259" key="9">
    <source>
        <dbReference type="SMART" id="SM00965"/>
    </source>
</evidence>
<dbReference type="InterPro" id="IPR012910">
    <property type="entry name" value="Plug_dom"/>
</dbReference>
<keyword evidence="3 7" id="KW-1134">Transmembrane beta strand</keyword>
<feature type="region of interest" description="Disordered" evidence="8">
    <location>
        <begin position="575"/>
        <end position="594"/>
    </location>
</feature>
<evidence type="ECO:0000256" key="8">
    <source>
        <dbReference type="SAM" id="MobiDB-lite"/>
    </source>
</evidence>
<keyword evidence="4 7" id="KW-0812">Transmembrane</keyword>
<dbReference type="InterPro" id="IPR023996">
    <property type="entry name" value="TonB-dep_OMP_SusC/RagA"/>
</dbReference>
<name>A0ABR7TFT1_9BACT</name>
<keyword evidence="2 7" id="KW-0813">Transport</keyword>
<comment type="caution">
    <text evidence="10">The sequence shown here is derived from an EMBL/GenBank/DDBJ whole genome shotgun (WGS) entry which is preliminary data.</text>
</comment>
<evidence type="ECO:0000256" key="4">
    <source>
        <dbReference type="ARBA" id="ARBA00022692"/>
    </source>
</evidence>
<comment type="similarity">
    <text evidence="7">Belongs to the TonB-dependent receptor family.</text>
</comment>
<comment type="subcellular location">
    <subcellularLocation>
        <location evidence="1 7">Cell outer membrane</location>
        <topology evidence="1 7">Multi-pass membrane protein</topology>
    </subcellularLocation>
</comment>
<evidence type="ECO:0000256" key="5">
    <source>
        <dbReference type="ARBA" id="ARBA00023136"/>
    </source>
</evidence>
<evidence type="ECO:0000256" key="6">
    <source>
        <dbReference type="ARBA" id="ARBA00023237"/>
    </source>
</evidence>
<gene>
    <name evidence="10" type="ORF">ICL07_02580</name>
</gene>
<keyword evidence="6 7" id="KW-0998">Cell outer membrane</keyword>
<protein>
    <submittedName>
        <fullName evidence="10">TonB-dependent receptor</fullName>
    </submittedName>
</protein>
<keyword evidence="5 7" id="KW-0472">Membrane</keyword>
<dbReference type="NCBIfam" id="TIGR04057">
    <property type="entry name" value="SusC_RagA_signa"/>
    <property type="match status" value="1"/>
</dbReference>
<dbReference type="Gene3D" id="3.55.50.30">
    <property type="match status" value="1"/>
</dbReference>
<evidence type="ECO:0000313" key="11">
    <source>
        <dbReference type="Proteomes" id="UP000659124"/>
    </source>
</evidence>
<feature type="compositionally biased region" description="Polar residues" evidence="8">
    <location>
        <begin position="584"/>
        <end position="594"/>
    </location>
</feature>
<dbReference type="SMART" id="SM00965">
    <property type="entry name" value="STN"/>
    <property type="match status" value="1"/>
</dbReference>
<dbReference type="Gene3D" id="2.60.40.1120">
    <property type="entry name" value="Carboxypeptidase-like, regulatory domain"/>
    <property type="match status" value="1"/>
</dbReference>
<dbReference type="Gene3D" id="2.170.130.10">
    <property type="entry name" value="TonB-dependent receptor, plug domain"/>
    <property type="match status" value="1"/>
</dbReference>
<dbReference type="EMBL" id="JACVFC010000001">
    <property type="protein sequence ID" value="MBC9929241.1"/>
    <property type="molecule type" value="Genomic_DNA"/>
</dbReference>
<dbReference type="Pfam" id="PF07660">
    <property type="entry name" value="STN"/>
    <property type="match status" value="1"/>
</dbReference>
<dbReference type="InterPro" id="IPR008969">
    <property type="entry name" value="CarboxyPept-like_regulatory"/>
</dbReference>
<proteinExistence type="inferred from homology"/>
<dbReference type="Pfam" id="PF07715">
    <property type="entry name" value="Plug"/>
    <property type="match status" value="1"/>
</dbReference>
<feature type="domain" description="Secretin/TonB short N-terminal" evidence="9">
    <location>
        <begin position="71"/>
        <end position="123"/>
    </location>
</feature>
<dbReference type="InterPro" id="IPR011662">
    <property type="entry name" value="Secretin/TonB_short_N"/>
</dbReference>
<dbReference type="Pfam" id="PF13715">
    <property type="entry name" value="CarbopepD_reg_2"/>
    <property type="match status" value="1"/>
</dbReference>